<evidence type="ECO:0000256" key="1">
    <source>
        <dbReference type="SAM" id="MobiDB-lite"/>
    </source>
</evidence>
<protein>
    <submittedName>
        <fullName evidence="2">Uncharacterized protein</fullName>
    </submittedName>
</protein>
<dbReference type="AlphaFoldDB" id="A0A250JFM6"/>
<feature type="compositionally biased region" description="Pro residues" evidence="1">
    <location>
        <begin position="269"/>
        <end position="279"/>
    </location>
</feature>
<evidence type="ECO:0000313" key="3">
    <source>
        <dbReference type="Proteomes" id="UP000217257"/>
    </source>
</evidence>
<sequence>MQGESFQEGAPGLLSGRGPDVHLRPAQPLLQGVRLVRLQRVLGSLRGQGPSFLQQAQHPMTHHPQQPLHLTLRGRRQRLEAHAALPRHEDAVRHQRVEVRRHLQGGAEELDERHGPDLPTPQALPPCPSALKGKHRAQEDGEDVREQSHVLEQHPPDPMRKGQRPLPVGHVRQHPLHQMHRRHMRPLRVAGRAHPSALTREGDEQLVLATLAAHPREAVRQHSAFQVLGEVPLHVPGQAAPYLAGLRQQCGQVVPHRLVQHRPLRLPSPVHPPVRPHLPLPSHTSPGHTLPSASHRSSRSPCLLVGGEAYESRRRRRVAARAGLPASRAARADATCFATLLQQTRAGALSTHVGAEQRAA</sequence>
<proteinExistence type="predicted"/>
<feature type="region of interest" description="Disordered" evidence="1">
    <location>
        <begin position="107"/>
        <end position="165"/>
    </location>
</feature>
<dbReference type="Proteomes" id="UP000217257">
    <property type="component" value="Chromosome"/>
</dbReference>
<organism evidence="2 3">
    <name type="scientific">Cystobacter fuscus</name>
    <dbReference type="NCBI Taxonomy" id="43"/>
    <lineage>
        <taxon>Bacteria</taxon>
        <taxon>Pseudomonadati</taxon>
        <taxon>Myxococcota</taxon>
        <taxon>Myxococcia</taxon>
        <taxon>Myxococcales</taxon>
        <taxon>Cystobacterineae</taxon>
        <taxon>Archangiaceae</taxon>
        <taxon>Cystobacter</taxon>
    </lineage>
</organism>
<dbReference type="KEGG" id="cfus:CYFUS_007678"/>
<dbReference type="EMBL" id="CP022098">
    <property type="protein sequence ID" value="ATB42201.1"/>
    <property type="molecule type" value="Genomic_DNA"/>
</dbReference>
<evidence type="ECO:0000313" key="2">
    <source>
        <dbReference type="EMBL" id="ATB42201.1"/>
    </source>
</evidence>
<feature type="compositionally biased region" description="Polar residues" evidence="1">
    <location>
        <begin position="284"/>
        <end position="295"/>
    </location>
</feature>
<gene>
    <name evidence="2" type="ORF">CYFUS_007678</name>
</gene>
<reference evidence="2 3" key="1">
    <citation type="submission" date="2017-06" db="EMBL/GenBank/DDBJ databases">
        <title>Sequencing and comparative analysis of myxobacterial genomes.</title>
        <authorList>
            <person name="Rupp O."/>
            <person name="Goesmann A."/>
            <person name="Sogaard-Andersen L."/>
        </authorList>
    </citation>
    <scope>NUCLEOTIDE SEQUENCE [LARGE SCALE GENOMIC DNA]</scope>
    <source>
        <strain evidence="2 3">DSM 52655</strain>
    </source>
</reference>
<name>A0A250JFM6_9BACT</name>
<feature type="region of interest" description="Disordered" evidence="1">
    <location>
        <begin position="1"/>
        <end position="20"/>
    </location>
</feature>
<feature type="compositionally biased region" description="Pro residues" evidence="1">
    <location>
        <begin position="118"/>
        <end position="128"/>
    </location>
</feature>
<feature type="compositionally biased region" description="Basic and acidic residues" evidence="1">
    <location>
        <begin position="136"/>
        <end position="160"/>
    </location>
</feature>
<accession>A0A250JFM6</accession>
<feature type="region of interest" description="Disordered" evidence="1">
    <location>
        <begin position="264"/>
        <end position="301"/>
    </location>
</feature>